<organism evidence="3 4">
    <name type="scientific">Flavobacterium phragmitis</name>
    <dbReference type="NCBI Taxonomy" id="739143"/>
    <lineage>
        <taxon>Bacteria</taxon>
        <taxon>Pseudomonadati</taxon>
        <taxon>Bacteroidota</taxon>
        <taxon>Flavobacteriia</taxon>
        <taxon>Flavobacteriales</taxon>
        <taxon>Flavobacteriaceae</taxon>
        <taxon>Flavobacterium</taxon>
    </lineage>
</organism>
<dbReference type="Gene3D" id="3.40.50.2000">
    <property type="entry name" value="Glycogen Phosphorylase B"/>
    <property type="match status" value="2"/>
</dbReference>
<sequence>MIKEIILVGNYAPDKQYSMQIFEILMAEGYRKSKFNVSTIRPDEIFRKLAFNKNSLIKWLAYIDKFVLFPVKLLLLRFTNLILFKSVNYHICDHSNAFYLYFLPKNKTIITCHDVLAIRAGLGFSGTYCHATKSGQVLQKIILNALSGARKLATVSDFTLNQLIEIDNKPGITKNWITIHNAISEKFAPSSEDEVHKILDKFQQLKNKEIILHVGSDLERKNRKLLIYMISELQHDWDGLLVLAGEPLNSELLDLIQELKVSDRIIQIHNPTNNEIIALYSICQAMIFPSYSEGFGWPIIEAQACGAPVITSNKAPMMNEVGGNAALYADPDNPSSFLDQFQKIRNKRFRNEIVIKGYENAKRFDFNNTVNQYVQLIKNEV</sequence>
<dbReference type="EMBL" id="FOMH01000005">
    <property type="protein sequence ID" value="SFD15928.1"/>
    <property type="molecule type" value="Genomic_DNA"/>
</dbReference>
<keyword evidence="4" id="KW-1185">Reference proteome</keyword>
<dbReference type="OrthoDB" id="798298at2"/>
<dbReference type="STRING" id="739143.SAMN05216297_10523"/>
<gene>
    <name evidence="3" type="ORF">SAMN05216297_10523</name>
</gene>
<dbReference type="PANTHER" id="PTHR46401">
    <property type="entry name" value="GLYCOSYLTRANSFERASE WBBK-RELATED"/>
    <property type="match status" value="1"/>
</dbReference>
<dbReference type="AlphaFoldDB" id="A0A1I1Q7U1"/>
<dbReference type="GO" id="GO:0016757">
    <property type="term" value="F:glycosyltransferase activity"/>
    <property type="evidence" value="ECO:0007669"/>
    <property type="project" value="InterPro"/>
</dbReference>
<dbReference type="InterPro" id="IPR001296">
    <property type="entry name" value="Glyco_trans_1"/>
</dbReference>
<proteinExistence type="predicted"/>
<reference evidence="4" key="1">
    <citation type="submission" date="2016-10" db="EMBL/GenBank/DDBJ databases">
        <authorList>
            <person name="Varghese N."/>
            <person name="Submissions S."/>
        </authorList>
    </citation>
    <scope>NUCLEOTIDE SEQUENCE [LARGE SCALE GENOMIC DNA]</scope>
    <source>
        <strain evidence="4">CGMCC 1.10370</strain>
    </source>
</reference>
<accession>A0A1I1Q7U1</accession>
<feature type="domain" description="Glycosyl transferase family 1" evidence="2">
    <location>
        <begin position="202"/>
        <end position="348"/>
    </location>
</feature>
<dbReference type="CDD" id="cd03809">
    <property type="entry name" value="GT4_MtfB-like"/>
    <property type="match status" value="1"/>
</dbReference>
<dbReference type="RefSeq" id="WP_091492914.1">
    <property type="nucleotide sequence ID" value="NZ_FOMH01000005.1"/>
</dbReference>
<name>A0A1I1Q7U1_9FLAO</name>
<protein>
    <submittedName>
        <fullName evidence="3">Glycosyltransferase involved in cell wall bisynthesis</fullName>
    </submittedName>
</protein>
<evidence type="ECO:0000256" key="1">
    <source>
        <dbReference type="ARBA" id="ARBA00022679"/>
    </source>
</evidence>
<keyword evidence="1 3" id="KW-0808">Transferase</keyword>
<evidence type="ECO:0000259" key="2">
    <source>
        <dbReference type="Pfam" id="PF00534"/>
    </source>
</evidence>
<dbReference type="Pfam" id="PF00534">
    <property type="entry name" value="Glycos_transf_1"/>
    <property type="match status" value="1"/>
</dbReference>
<dbReference type="Proteomes" id="UP000199672">
    <property type="component" value="Unassembled WGS sequence"/>
</dbReference>
<dbReference type="SUPFAM" id="SSF53756">
    <property type="entry name" value="UDP-Glycosyltransferase/glycogen phosphorylase"/>
    <property type="match status" value="1"/>
</dbReference>
<evidence type="ECO:0000313" key="4">
    <source>
        <dbReference type="Proteomes" id="UP000199672"/>
    </source>
</evidence>
<dbReference type="PANTHER" id="PTHR46401:SF2">
    <property type="entry name" value="GLYCOSYLTRANSFERASE WBBK-RELATED"/>
    <property type="match status" value="1"/>
</dbReference>
<evidence type="ECO:0000313" key="3">
    <source>
        <dbReference type="EMBL" id="SFD15928.1"/>
    </source>
</evidence>